<comment type="subcellular location">
    <subcellularLocation>
        <location evidence="1">Cell membrane</location>
        <topology evidence="1">Peripheral membrane protein</topology>
    </subcellularLocation>
</comment>
<comment type="similarity">
    <text evidence="2">Belongs to the ABC transporter superfamily.</text>
</comment>
<dbReference type="InterPro" id="IPR003439">
    <property type="entry name" value="ABC_transporter-like_ATP-bd"/>
</dbReference>
<gene>
    <name evidence="10" type="primary">artP</name>
    <name evidence="10" type="ORF">AshY1_03670</name>
</gene>
<dbReference type="InterPro" id="IPR050086">
    <property type="entry name" value="MetN_ABC_transporter-like"/>
</dbReference>
<dbReference type="PIRSF" id="PIRSF039085">
    <property type="entry name" value="ABC_ATPase_HisP"/>
    <property type="match status" value="1"/>
</dbReference>
<dbReference type="InterPro" id="IPR027417">
    <property type="entry name" value="P-loop_NTPase"/>
</dbReference>
<protein>
    <submittedName>
        <fullName evidence="10">Amino acid ABC transporter ATP-binding protein</fullName>
    </submittedName>
</protein>
<dbReference type="PROSITE" id="PS50893">
    <property type="entry name" value="ABC_TRANSPORTER_2"/>
    <property type="match status" value="1"/>
</dbReference>
<evidence type="ECO:0000256" key="2">
    <source>
        <dbReference type="ARBA" id="ARBA00005417"/>
    </source>
</evidence>
<dbReference type="Pfam" id="PF00005">
    <property type="entry name" value="ABC_tran"/>
    <property type="match status" value="1"/>
</dbReference>
<keyword evidence="7" id="KW-0029">Amino-acid transport</keyword>
<dbReference type="PANTHER" id="PTHR43166:SF9">
    <property type="entry name" value="GLUTAMATE_ASPARTATE IMPORT ATP-BINDING PROTEIN GLTL"/>
    <property type="match status" value="1"/>
</dbReference>
<evidence type="ECO:0000256" key="3">
    <source>
        <dbReference type="ARBA" id="ARBA00022448"/>
    </source>
</evidence>
<dbReference type="PANTHER" id="PTHR43166">
    <property type="entry name" value="AMINO ACID IMPORT ATP-BINDING PROTEIN"/>
    <property type="match status" value="1"/>
</dbReference>
<keyword evidence="4" id="KW-1003">Cell membrane</keyword>
<evidence type="ECO:0000313" key="11">
    <source>
        <dbReference type="Proteomes" id="UP001484199"/>
    </source>
</evidence>
<evidence type="ECO:0000256" key="4">
    <source>
        <dbReference type="ARBA" id="ARBA00022475"/>
    </source>
</evidence>
<dbReference type="GO" id="GO:0005524">
    <property type="term" value="F:ATP binding"/>
    <property type="evidence" value="ECO:0007669"/>
    <property type="project" value="UniProtKB-KW"/>
</dbReference>
<dbReference type="InterPro" id="IPR017871">
    <property type="entry name" value="ABC_transporter-like_CS"/>
</dbReference>
<sequence>MEKYIIRMQNVQKHFNNKLVLKNINLQIKNKEILVVIGYSGSGKSTLLRCLNLLERPDQGKIFINQQNILEPNFNVFQLRTKIGMIFQSFNLFEEKNVLENCCLSPIKILKIPRNQAQQTAISKLKEVGLEDFLYKDVKQLSGGQKQRVAIARALCMEPEILLLDEPTSALDPESVQNIFEILQKLTQKKKMTLIIATHEMAFAKKIAHNICFMEDGKIIEKGTSKDIFKTNKYPKSKNFFE</sequence>
<dbReference type="PROSITE" id="PS00211">
    <property type="entry name" value="ABC_TRANSPORTER_1"/>
    <property type="match status" value="1"/>
</dbReference>
<feature type="domain" description="ABC transporter" evidence="9">
    <location>
        <begin position="6"/>
        <end position="241"/>
    </location>
</feature>
<evidence type="ECO:0000256" key="8">
    <source>
        <dbReference type="ARBA" id="ARBA00023136"/>
    </source>
</evidence>
<keyword evidence="11" id="KW-1185">Reference proteome</keyword>
<proteinExistence type="inferred from homology"/>
<keyword evidence="5" id="KW-0547">Nucleotide-binding</keyword>
<evidence type="ECO:0000313" key="10">
    <source>
        <dbReference type="EMBL" id="WYY26480.1"/>
    </source>
</evidence>
<dbReference type="InterPro" id="IPR030679">
    <property type="entry name" value="ABC_ATPase_HisP-typ"/>
</dbReference>
<evidence type="ECO:0000259" key="9">
    <source>
        <dbReference type="PROSITE" id="PS50893"/>
    </source>
</evidence>
<dbReference type="SUPFAM" id="SSF52540">
    <property type="entry name" value="P-loop containing nucleoside triphosphate hydrolases"/>
    <property type="match status" value="1"/>
</dbReference>
<keyword evidence="8" id="KW-0472">Membrane</keyword>
<accession>A0ABZ2U8E5</accession>
<evidence type="ECO:0000256" key="5">
    <source>
        <dbReference type="ARBA" id="ARBA00022741"/>
    </source>
</evidence>
<evidence type="ECO:0000256" key="1">
    <source>
        <dbReference type="ARBA" id="ARBA00004202"/>
    </source>
</evidence>
<reference evidence="10" key="1">
    <citation type="submission" date="2024-03" db="EMBL/GenBank/DDBJ databases">
        <title>The Complete Genome of 'Candidatus Phytoplasma fraxini' AshY1 from the Ash Yellows Group.</title>
        <authorList>
            <person name="Boehm J.W."/>
            <person name="Huettel B."/>
            <person name="Schneider B."/>
            <person name="Kube M."/>
        </authorList>
    </citation>
    <scope>NUCLEOTIDE SEQUENCE [LARGE SCALE GENOMIC DNA]</scope>
    <source>
        <strain evidence="10">AshY1</strain>
    </source>
</reference>
<dbReference type="SMART" id="SM00382">
    <property type="entry name" value="AAA"/>
    <property type="match status" value="1"/>
</dbReference>
<dbReference type="InterPro" id="IPR003593">
    <property type="entry name" value="AAA+_ATPase"/>
</dbReference>
<dbReference type="RefSeq" id="WP_341266384.1">
    <property type="nucleotide sequence ID" value="NZ_CP146843.1"/>
</dbReference>
<keyword evidence="6 10" id="KW-0067">ATP-binding</keyword>
<name>A0ABZ2U8E5_ASHYP</name>
<dbReference type="Gene3D" id="3.40.50.300">
    <property type="entry name" value="P-loop containing nucleotide triphosphate hydrolases"/>
    <property type="match status" value="1"/>
</dbReference>
<keyword evidence="3" id="KW-0813">Transport</keyword>
<evidence type="ECO:0000256" key="7">
    <source>
        <dbReference type="ARBA" id="ARBA00022970"/>
    </source>
</evidence>
<dbReference type="Proteomes" id="UP001484199">
    <property type="component" value="Chromosome"/>
</dbReference>
<organism evidence="10 11">
    <name type="scientific">Ash yellows phytoplasma</name>
    <dbReference type="NCBI Taxonomy" id="35780"/>
    <lineage>
        <taxon>Bacteria</taxon>
        <taxon>Bacillati</taxon>
        <taxon>Mycoplasmatota</taxon>
        <taxon>Mollicutes</taxon>
        <taxon>Acholeplasmatales</taxon>
        <taxon>Acholeplasmataceae</taxon>
        <taxon>Candidatus Phytoplasma</taxon>
        <taxon>16SrVII (Ash yellows group)</taxon>
    </lineage>
</organism>
<dbReference type="EMBL" id="CP146843">
    <property type="protein sequence ID" value="WYY26480.1"/>
    <property type="molecule type" value="Genomic_DNA"/>
</dbReference>
<evidence type="ECO:0000256" key="6">
    <source>
        <dbReference type="ARBA" id="ARBA00022840"/>
    </source>
</evidence>